<feature type="domain" description="EGF-like" evidence="6">
    <location>
        <begin position="242"/>
        <end position="282"/>
    </location>
</feature>
<dbReference type="PROSITE" id="PS01186">
    <property type="entry name" value="EGF_2"/>
    <property type="match status" value="2"/>
</dbReference>
<dbReference type="EMBL" id="CAJNYD010001538">
    <property type="protein sequence ID" value="CAF3348445.1"/>
    <property type="molecule type" value="Genomic_DNA"/>
</dbReference>
<feature type="domain" description="EGF-like" evidence="6">
    <location>
        <begin position="375"/>
        <end position="411"/>
    </location>
</feature>
<feature type="disulfide bond" evidence="5">
    <location>
        <begin position="123"/>
        <end position="132"/>
    </location>
</feature>
<feature type="disulfide bond" evidence="5">
    <location>
        <begin position="314"/>
        <end position="323"/>
    </location>
</feature>
<comment type="caution">
    <text evidence="7">The sequence shown here is derived from an EMBL/GenBank/DDBJ whole genome shotgun (WGS) entry which is preliminary data.</text>
</comment>
<evidence type="ECO:0000313" key="8">
    <source>
        <dbReference type="Proteomes" id="UP000663833"/>
    </source>
</evidence>
<dbReference type="SMART" id="SM00179">
    <property type="entry name" value="EGF_CA"/>
    <property type="match status" value="2"/>
</dbReference>
<reference evidence="7" key="1">
    <citation type="submission" date="2021-02" db="EMBL/GenBank/DDBJ databases">
        <authorList>
            <person name="Nowell W R."/>
        </authorList>
    </citation>
    <scope>NUCLEOTIDE SEQUENCE</scope>
</reference>
<proteinExistence type="predicted"/>
<feature type="domain" description="EGF-like" evidence="6">
    <location>
        <begin position="202"/>
        <end position="240"/>
    </location>
</feature>
<keyword evidence="2" id="KW-0732">Signal</keyword>
<dbReference type="PANTHER" id="PTHR24049">
    <property type="entry name" value="CRUMBS FAMILY MEMBER"/>
    <property type="match status" value="1"/>
</dbReference>
<feature type="domain" description="EGF-like" evidence="6">
    <location>
        <begin position="97"/>
        <end position="133"/>
    </location>
</feature>
<keyword evidence="4 5" id="KW-1015">Disulfide bond</keyword>
<dbReference type="AlphaFoldDB" id="A0A817VY99"/>
<evidence type="ECO:0000256" key="3">
    <source>
        <dbReference type="ARBA" id="ARBA00022737"/>
    </source>
</evidence>
<protein>
    <recommendedName>
        <fullName evidence="6">EGF-like domain-containing protein</fullName>
    </recommendedName>
</protein>
<dbReference type="GO" id="GO:0007157">
    <property type="term" value="P:heterophilic cell-cell adhesion via plasma membrane cell adhesion molecules"/>
    <property type="evidence" value="ECO:0007669"/>
    <property type="project" value="TreeGrafter"/>
</dbReference>
<feature type="disulfide bond" evidence="5">
    <location>
        <begin position="211"/>
        <end position="228"/>
    </location>
</feature>
<dbReference type="PROSITE" id="PS50026">
    <property type="entry name" value="EGF_3"/>
    <property type="match status" value="7"/>
</dbReference>
<dbReference type="GO" id="GO:0005886">
    <property type="term" value="C:plasma membrane"/>
    <property type="evidence" value="ECO:0007669"/>
    <property type="project" value="TreeGrafter"/>
</dbReference>
<feature type="disulfide bond" evidence="5">
    <location>
        <begin position="401"/>
        <end position="410"/>
    </location>
</feature>
<dbReference type="InterPro" id="IPR051022">
    <property type="entry name" value="Notch_Cell-Fate_Det"/>
</dbReference>
<evidence type="ECO:0000313" key="7">
    <source>
        <dbReference type="EMBL" id="CAF3348445.1"/>
    </source>
</evidence>
<dbReference type="GO" id="GO:0045197">
    <property type="term" value="P:establishment or maintenance of epithelial cell apical/basal polarity"/>
    <property type="evidence" value="ECO:0007669"/>
    <property type="project" value="TreeGrafter"/>
</dbReference>
<evidence type="ECO:0000256" key="5">
    <source>
        <dbReference type="PROSITE-ProRule" id="PRU00076"/>
    </source>
</evidence>
<dbReference type="GO" id="GO:0005509">
    <property type="term" value="F:calcium ion binding"/>
    <property type="evidence" value="ECO:0007669"/>
    <property type="project" value="InterPro"/>
</dbReference>
<dbReference type="PROSITE" id="PS00022">
    <property type="entry name" value="EGF_1"/>
    <property type="match status" value="7"/>
</dbReference>
<dbReference type="InterPro" id="IPR000742">
    <property type="entry name" value="EGF"/>
</dbReference>
<feature type="disulfide bond" evidence="5">
    <location>
        <begin position="272"/>
        <end position="281"/>
    </location>
</feature>
<dbReference type="SUPFAM" id="SSF57196">
    <property type="entry name" value="EGF/Laminin"/>
    <property type="match status" value="6"/>
</dbReference>
<evidence type="ECO:0000259" key="6">
    <source>
        <dbReference type="PROSITE" id="PS50026"/>
    </source>
</evidence>
<accession>A0A817VY99</accession>
<gene>
    <name evidence="7" type="ORF">LUA448_LOCUS12827</name>
</gene>
<dbReference type="SMART" id="SM00181">
    <property type="entry name" value="EGF"/>
    <property type="match status" value="9"/>
</dbReference>
<evidence type="ECO:0000256" key="4">
    <source>
        <dbReference type="ARBA" id="ARBA00023157"/>
    </source>
</evidence>
<feature type="domain" description="EGF-like" evidence="6">
    <location>
        <begin position="494"/>
        <end position="535"/>
    </location>
</feature>
<dbReference type="InterPro" id="IPR001881">
    <property type="entry name" value="EGF-like_Ca-bd_dom"/>
</dbReference>
<dbReference type="GO" id="GO:0032991">
    <property type="term" value="C:protein-containing complex"/>
    <property type="evidence" value="ECO:0007669"/>
    <property type="project" value="TreeGrafter"/>
</dbReference>
<sequence length="562" mass="60152">MDASCDTPNCTRLDGYSGVQCNTSISDIGKPNACINGNCMKTINGDFECQCDCGYFGTHCDMINSCLPNPCNQRTCVTSSNCIDKICDHSCLCSNGTTDPCSSSPCQNCSHCLISSNSYSCQCVSPYDGNNCDLVIDVCTPNPCLNNGNCSRYLNIHDGEYRSPCQNDGLCISSTMNCSSAICQISCICLNGTTGVYCEQQDTASCSMISCLNGGTCLVNEQTNISYCQCPSNTTGSRCETIQPVCTNATCSNSGMCFIDTSSSNNTAYCLCSQDYTGPSCQTPLLSMNNCSYKPCGYDGTCIQTSVSSYYCICSNGLTGQSCNSSLLSSCASSPCRHLSTCQQLENTNPPSYKFICPNYLTSNVHRHRKLDIRLGLSCNSNVCLNGGICDDSTTNIRCICQETYTGPRCEWTSVCSVNTCHNGGTCRQIASTMGEYLCKTSFTVPTCNLRDSYAASPCHNGGGCTTLLIDTGTSWSAYRCVSPPGIYGRNCDRDNPCSQSSLICHNSGTCIPSNADPPIISCLCQEEFTGTRCEILKENDPCASNPCQTHGYCALSTSNKT</sequence>
<keyword evidence="3" id="KW-0677">Repeat</keyword>
<comment type="caution">
    <text evidence="5">Lacks conserved residue(s) required for the propagation of feature annotation.</text>
</comment>
<feature type="disulfide bond" evidence="5">
    <location>
        <begin position="230"/>
        <end position="239"/>
    </location>
</feature>
<feature type="disulfide bond" evidence="5">
    <location>
        <begin position="525"/>
        <end position="534"/>
    </location>
</feature>
<dbReference type="PANTHER" id="PTHR24049:SF22">
    <property type="entry name" value="DROSOPHILA CRUMBS HOMOLOG"/>
    <property type="match status" value="1"/>
</dbReference>
<name>A0A817VY99_9BILA</name>
<feature type="domain" description="EGF-like" evidence="6">
    <location>
        <begin position="444"/>
        <end position="493"/>
    </location>
</feature>
<organism evidence="7 8">
    <name type="scientific">Rotaria socialis</name>
    <dbReference type="NCBI Taxonomy" id="392032"/>
    <lineage>
        <taxon>Eukaryota</taxon>
        <taxon>Metazoa</taxon>
        <taxon>Spiralia</taxon>
        <taxon>Gnathifera</taxon>
        <taxon>Rotifera</taxon>
        <taxon>Eurotatoria</taxon>
        <taxon>Bdelloidea</taxon>
        <taxon>Philodinida</taxon>
        <taxon>Philodinidae</taxon>
        <taxon>Rotaria</taxon>
    </lineage>
</organism>
<keyword evidence="1 5" id="KW-0245">EGF-like domain</keyword>
<evidence type="ECO:0000256" key="2">
    <source>
        <dbReference type="ARBA" id="ARBA00022729"/>
    </source>
</evidence>
<dbReference type="Proteomes" id="UP000663833">
    <property type="component" value="Unassembled WGS sequence"/>
</dbReference>
<evidence type="ECO:0000256" key="1">
    <source>
        <dbReference type="ARBA" id="ARBA00022536"/>
    </source>
</evidence>
<dbReference type="Gene3D" id="2.10.25.10">
    <property type="entry name" value="Laminin"/>
    <property type="match status" value="7"/>
</dbReference>
<feature type="domain" description="EGF-like" evidence="6">
    <location>
        <begin position="287"/>
        <end position="324"/>
    </location>
</feature>